<keyword evidence="1" id="KW-1133">Transmembrane helix</keyword>
<organism evidence="2 3">
    <name type="scientific">Enterocloster hominis</name>
    <name type="common">ex Hitch et al. 2024</name>
    <dbReference type="NCBI Taxonomy" id="1917870"/>
    <lineage>
        <taxon>Bacteria</taxon>
        <taxon>Bacillati</taxon>
        <taxon>Bacillota</taxon>
        <taxon>Clostridia</taxon>
        <taxon>Lachnospirales</taxon>
        <taxon>Lachnospiraceae</taxon>
        <taxon>Enterocloster</taxon>
    </lineage>
</organism>
<keyword evidence="3" id="KW-1185">Reference proteome</keyword>
<dbReference type="Proteomes" id="UP001454086">
    <property type="component" value="Unassembled WGS sequence"/>
</dbReference>
<evidence type="ECO:0000256" key="1">
    <source>
        <dbReference type="SAM" id="Phobius"/>
    </source>
</evidence>
<gene>
    <name evidence="2" type="ORF">WMQ36_15745</name>
</gene>
<sequence length="326" mass="36514">MRKWIFLLLLFSLWGFGAVTAWSTGDYRGQVFMYYREDDAPSQEELARLVSQEITAWTLTEDVLVQNRELGKKKQAECMSVHGSRDMAAFRRLVDGTYGCRSDREGCIISRGLAMDLFGSVSVSGKQVWCRDQAYVVRGVTDDSGYVILIPAGKEEGMRCMIISCGKDSSGETAAERILFRHGIGNGYVCVDGFLFFSFSCLTVMSAPVAVLIWLCRELLRRGVGKRRRLGLAILALSLLFLGILLLWKLELKIPAGLIPGKWSDFDFWSRKAGELHDRMGRMGEAYRVEWLEQLKRRTMISAVCSLGASGGFLIWGHFAGGNREG</sequence>
<reference evidence="2 3" key="1">
    <citation type="submission" date="2024-03" db="EMBL/GenBank/DDBJ databases">
        <title>Human intestinal bacterial collection.</title>
        <authorList>
            <person name="Pauvert C."/>
            <person name="Hitch T.C.A."/>
            <person name="Clavel T."/>
        </authorList>
    </citation>
    <scope>NUCLEOTIDE SEQUENCE [LARGE SCALE GENOMIC DNA]</scope>
    <source>
        <strain evidence="2 3">CLA-SR-H021</strain>
    </source>
</reference>
<feature type="transmembrane region" description="Helical" evidence="1">
    <location>
        <begin position="194"/>
        <end position="217"/>
    </location>
</feature>
<protein>
    <submittedName>
        <fullName evidence="2">ABC transporter permease</fullName>
    </submittedName>
</protein>
<comment type="caution">
    <text evidence="2">The sequence shown here is derived from an EMBL/GenBank/DDBJ whole genome shotgun (WGS) entry which is preliminary data.</text>
</comment>
<dbReference type="EMBL" id="JBBMFM010000061">
    <property type="protein sequence ID" value="MEQ2426427.1"/>
    <property type="molecule type" value="Genomic_DNA"/>
</dbReference>
<dbReference type="RefSeq" id="WP_008715997.1">
    <property type="nucleotide sequence ID" value="NZ_JBBMFM010000061.1"/>
</dbReference>
<feature type="transmembrane region" description="Helical" evidence="1">
    <location>
        <begin position="300"/>
        <end position="320"/>
    </location>
</feature>
<evidence type="ECO:0000313" key="2">
    <source>
        <dbReference type="EMBL" id="MEQ2426427.1"/>
    </source>
</evidence>
<name>A0ABV1D7Q7_9FIRM</name>
<accession>A0ABV1D7Q7</accession>
<keyword evidence="1" id="KW-0812">Transmembrane</keyword>
<feature type="transmembrane region" description="Helical" evidence="1">
    <location>
        <begin position="229"/>
        <end position="248"/>
    </location>
</feature>
<keyword evidence="1" id="KW-0472">Membrane</keyword>
<proteinExistence type="predicted"/>
<evidence type="ECO:0000313" key="3">
    <source>
        <dbReference type="Proteomes" id="UP001454086"/>
    </source>
</evidence>